<evidence type="ECO:0000313" key="3">
    <source>
        <dbReference type="WBParaSite" id="ASIM_0001539701-mRNA-1"/>
    </source>
</evidence>
<accession>A0A0M3K360</accession>
<dbReference type="AlphaFoldDB" id="A0A0M3K360"/>
<reference evidence="3" key="1">
    <citation type="submission" date="2017-02" db="UniProtKB">
        <authorList>
            <consortium name="WormBaseParasite"/>
        </authorList>
    </citation>
    <scope>IDENTIFICATION</scope>
</reference>
<dbReference type="OrthoDB" id="10066279at2759"/>
<evidence type="ECO:0000313" key="1">
    <source>
        <dbReference type="EMBL" id="VDK53405.1"/>
    </source>
</evidence>
<keyword evidence="2" id="KW-1185">Reference proteome</keyword>
<name>A0A0M3K360_ANISI</name>
<protein>
    <submittedName>
        <fullName evidence="1 3">Uncharacterized protein</fullName>
    </submittedName>
</protein>
<reference evidence="1 2" key="2">
    <citation type="submission" date="2018-11" db="EMBL/GenBank/DDBJ databases">
        <authorList>
            <consortium name="Pathogen Informatics"/>
        </authorList>
    </citation>
    <scope>NUCLEOTIDE SEQUENCE [LARGE SCALE GENOMIC DNA]</scope>
</reference>
<sequence>MNLHTLPRISRPVPTTTFEDGEQVIETMPRAIATKESLPPERVPLVIPQDYSYRYREMNLRYRKTDSARQDVARELNVEVNCIQIAIMDRLCKYVTSLIELSQMVCLHSDCKEKRPFSSIFTLAYHITVKHNRRWLMDKRIPCFLCDSAFKQFVSFSR</sequence>
<dbReference type="Proteomes" id="UP000267096">
    <property type="component" value="Unassembled WGS sequence"/>
</dbReference>
<dbReference type="EMBL" id="UYRR01031939">
    <property type="protein sequence ID" value="VDK53405.1"/>
    <property type="molecule type" value="Genomic_DNA"/>
</dbReference>
<organism evidence="3">
    <name type="scientific">Anisakis simplex</name>
    <name type="common">Herring worm</name>
    <dbReference type="NCBI Taxonomy" id="6269"/>
    <lineage>
        <taxon>Eukaryota</taxon>
        <taxon>Metazoa</taxon>
        <taxon>Ecdysozoa</taxon>
        <taxon>Nematoda</taxon>
        <taxon>Chromadorea</taxon>
        <taxon>Rhabditida</taxon>
        <taxon>Spirurina</taxon>
        <taxon>Ascaridomorpha</taxon>
        <taxon>Ascaridoidea</taxon>
        <taxon>Anisakidae</taxon>
        <taxon>Anisakis</taxon>
        <taxon>Anisakis simplex complex</taxon>
    </lineage>
</organism>
<evidence type="ECO:0000313" key="2">
    <source>
        <dbReference type="Proteomes" id="UP000267096"/>
    </source>
</evidence>
<gene>
    <name evidence="1" type="ORF">ASIM_LOCUS14806</name>
</gene>
<dbReference type="WBParaSite" id="ASIM_0001539701-mRNA-1">
    <property type="protein sequence ID" value="ASIM_0001539701-mRNA-1"/>
    <property type="gene ID" value="ASIM_0001539701"/>
</dbReference>
<proteinExistence type="predicted"/>